<dbReference type="Pfam" id="PF08863">
    <property type="entry name" value="YolD"/>
    <property type="match status" value="1"/>
</dbReference>
<comment type="caution">
    <text evidence="1">The sequence shown here is derived from an EMBL/GenBank/DDBJ whole genome shotgun (WGS) entry which is preliminary data.</text>
</comment>
<evidence type="ECO:0000313" key="1">
    <source>
        <dbReference type="EMBL" id="MFC5540945.1"/>
    </source>
</evidence>
<accession>A0ABW0RC85</accession>
<gene>
    <name evidence="1" type="ORF">ACFPOH_04025</name>
</gene>
<sequence>MPENENFIQPPPKFCEIKEVKKMIRDRGNIKWNAMMLPEHVKMLREWREKDRCEEKPVLDEWALQDLNEQLLIACTNHYEVELNIWQNHRTSKVAGKIAKLDDKRRICTLEDGRSFSFESIYGITIME</sequence>
<proteinExistence type="predicted"/>
<organism evidence="1 2">
    <name type="scientific">Ureibacillus suwonensis</name>
    <dbReference type="NCBI Taxonomy" id="313007"/>
    <lineage>
        <taxon>Bacteria</taxon>
        <taxon>Bacillati</taxon>
        <taxon>Bacillota</taxon>
        <taxon>Bacilli</taxon>
        <taxon>Bacillales</taxon>
        <taxon>Caryophanaceae</taxon>
        <taxon>Ureibacillus</taxon>
    </lineage>
</organism>
<dbReference type="InterPro" id="IPR014962">
    <property type="entry name" value="YolD"/>
</dbReference>
<reference evidence="2" key="1">
    <citation type="journal article" date="2019" name="Int. J. Syst. Evol. Microbiol.">
        <title>The Global Catalogue of Microorganisms (GCM) 10K type strain sequencing project: providing services to taxonomists for standard genome sequencing and annotation.</title>
        <authorList>
            <consortium name="The Broad Institute Genomics Platform"/>
            <consortium name="The Broad Institute Genome Sequencing Center for Infectious Disease"/>
            <person name="Wu L."/>
            <person name="Ma J."/>
        </authorList>
    </citation>
    <scope>NUCLEOTIDE SEQUENCE [LARGE SCALE GENOMIC DNA]</scope>
    <source>
        <strain evidence="2">CCUG 56331</strain>
    </source>
</reference>
<dbReference type="RefSeq" id="WP_342470396.1">
    <property type="nucleotide sequence ID" value="NZ_JBHSNQ010000040.1"/>
</dbReference>
<protein>
    <submittedName>
        <fullName evidence="1">YolD-like family protein</fullName>
    </submittedName>
</protein>
<name>A0ABW0RC85_9BACL</name>
<keyword evidence="2" id="KW-1185">Reference proteome</keyword>
<dbReference type="EMBL" id="JBHSNQ010000040">
    <property type="protein sequence ID" value="MFC5540945.1"/>
    <property type="molecule type" value="Genomic_DNA"/>
</dbReference>
<dbReference type="Proteomes" id="UP001595978">
    <property type="component" value="Unassembled WGS sequence"/>
</dbReference>
<evidence type="ECO:0000313" key="2">
    <source>
        <dbReference type="Proteomes" id="UP001595978"/>
    </source>
</evidence>